<dbReference type="RefSeq" id="WP_229583416.1">
    <property type="nucleotide sequence ID" value="NZ_CP083975.1"/>
</dbReference>
<dbReference type="GO" id="GO:0008410">
    <property type="term" value="F:CoA-transferase activity"/>
    <property type="evidence" value="ECO:0007669"/>
    <property type="project" value="TreeGrafter"/>
</dbReference>
<dbReference type="SUPFAM" id="SSF89796">
    <property type="entry name" value="CoA-transferase family III (CaiB/BaiF)"/>
    <property type="match status" value="1"/>
</dbReference>
<dbReference type="PANTHER" id="PTHR48207:SF3">
    <property type="entry name" value="SUCCINATE--HYDROXYMETHYLGLUTARATE COA-TRANSFERASE"/>
    <property type="match status" value="1"/>
</dbReference>
<dbReference type="Gene3D" id="3.30.1540.10">
    <property type="entry name" value="formyl-coa transferase, domain 3"/>
    <property type="match status" value="1"/>
</dbReference>
<dbReference type="InterPro" id="IPR023606">
    <property type="entry name" value="CoA-Trfase_III_dom_1_sf"/>
</dbReference>
<protein>
    <submittedName>
        <fullName evidence="2">CoA transferase</fullName>
    </submittedName>
</protein>
<keyword evidence="2" id="KW-0614">Plasmid</keyword>
<dbReference type="EMBL" id="CP083975">
    <property type="protein sequence ID" value="UZF47873.1"/>
    <property type="molecule type" value="Genomic_DNA"/>
</dbReference>
<evidence type="ECO:0000313" key="2">
    <source>
        <dbReference type="EMBL" id="UZF47873.1"/>
    </source>
</evidence>
<dbReference type="InterPro" id="IPR044855">
    <property type="entry name" value="CoA-Trfase_III_dom3_sf"/>
</dbReference>
<keyword evidence="1 2" id="KW-0808">Transferase</keyword>
<evidence type="ECO:0000256" key="1">
    <source>
        <dbReference type="ARBA" id="ARBA00022679"/>
    </source>
</evidence>
<dbReference type="InterPro" id="IPR050483">
    <property type="entry name" value="CoA-transferase_III_domain"/>
</dbReference>
<geneLocation type="plasmid" evidence="2 3">
    <name>pGD02.2.1</name>
</geneLocation>
<gene>
    <name evidence="2" type="ORF">KUM34_025975</name>
</gene>
<evidence type="ECO:0000313" key="3">
    <source>
        <dbReference type="Proteomes" id="UP001162740"/>
    </source>
</evidence>
<dbReference type="Proteomes" id="UP001162740">
    <property type="component" value="Plasmid pGD02.2.1"/>
</dbReference>
<name>A0AA47AFX9_RHORH</name>
<reference evidence="2 3" key="1">
    <citation type="journal article" date="2021" name="Front. Microbiol.">
        <title>Bacterial Transformation of Aromatic Monomers in Softwood Black Liquor.</title>
        <authorList>
            <person name="Navas L.E."/>
            <person name="Dexter G."/>
            <person name="Liu J."/>
            <person name="Levy-Booth D."/>
            <person name="Cho M."/>
            <person name="Jang S.K."/>
            <person name="Mansfield S.D."/>
            <person name="Renneckar S."/>
            <person name="Mohn W.W."/>
            <person name="Eltis L.D."/>
        </authorList>
    </citation>
    <scope>NUCLEOTIDE SEQUENCE [LARGE SCALE GENOMIC DNA]</scope>
    <source>
        <strain evidence="2 3">GD02</strain>
    </source>
</reference>
<accession>A0AA47AFX9</accession>
<proteinExistence type="predicted"/>
<dbReference type="Gene3D" id="3.40.50.10540">
    <property type="entry name" value="Crotonobetainyl-coa:carnitine coa-transferase, domain 1"/>
    <property type="match status" value="1"/>
</dbReference>
<dbReference type="InterPro" id="IPR003673">
    <property type="entry name" value="CoA-Trfase_fam_III"/>
</dbReference>
<organism evidence="2 3">
    <name type="scientific">Rhodococcus rhodochrous</name>
    <dbReference type="NCBI Taxonomy" id="1829"/>
    <lineage>
        <taxon>Bacteria</taxon>
        <taxon>Bacillati</taxon>
        <taxon>Actinomycetota</taxon>
        <taxon>Actinomycetes</taxon>
        <taxon>Mycobacteriales</taxon>
        <taxon>Nocardiaceae</taxon>
        <taxon>Rhodococcus</taxon>
    </lineage>
</organism>
<dbReference type="PANTHER" id="PTHR48207">
    <property type="entry name" value="SUCCINATE--HYDROXYMETHYLGLUTARATE COA-TRANSFERASE"/>
    <property type="match status" value="1"/>
</dbReference>
<dbReference type="Pfam" id="PF02515">
    <property type="entry name" value="CoA_transf_3"/>
    <property type="match status" value="1"/>
</dbReference>
<sequence length="406" mass="43551">MIDVGKALAGRTVVEICNYVSGPMVGRNLAALGANVLKIERPGTGDDGRHSYPAFDGDGLFFTETAYGKKSVVLDLKSEAGLATAVDMIDKADILIENMRPSVMSRIGLDPEMLVSRNPKLVVGSVNAFGTTGPRADDPAYDPVIQAATGIMYTTGFKGDPPKRIGASIVDKAAALWGTIEVLAAVLEADRTGKGGHISVSLLSSAVHLMGADVLRFLATGEDSAPSQPRACGAGASHGAYRTADNRWIQVAIGNDRMFERLCQAAGRPEILDDPRFATHLLRGENRYDEQEVMEQVFAERDSSEWVKILHEVRIPYSLVNRIPEFIADNELSAPFMAVATRTDGTEIPLVRGPLDPESATGESRRVPRLGEDTVSVLRSHLNLSDDIIRDLAARGAFGADPAVDL</sequence>
<dbReference type="AlphaFoldDB" id="A0AA47AFX9"/>